<evidence type="ECO:0000313" key="4">
    <source>
        <dbReference type="EMBL" id="OMO61746.1"/>
    </source>
</evidence>
<gene>
    <name evidence="4" type="ORF">CCACVL1_23278</name>
</gene>
<feature type="compositionally biased region" description="Pro residues" evidence="2">
    <location>
        <begin position="34"/>
        <end position="44"/>
    </location>
</feature>
<reference evidence="4 5" key="1">
    <citation type="submission" date="2013-09" db="EMBL/GenBank/DDBJ databases">
        <title>Corchorus capsularis genome sequencing.</title>
        <authorList>
            <person name="Alam M."/>
            <person name="Haque M.S."/>
            <person name="Islam M.S."/>
            <person name="Emdad E.M."/>
            <person name="Islam M.M."/>
            <person name="Ahmed B."/>
            <person name="Halim A."/>
            <person name="Hossen Q.M.M."/>
            <person name="Hossain M.Z."/>
            <person name="Ahmed R."/>
            <person name="Khan M.M."/>
            <person name="Islam R."/>
            <person name="Rashid M.M."/>
            <person name="Khan S.A."/>
            <person name="Rahman M.S."/>
            <person name="Alam M."/>
        </authorList>
    </citation>
    <scope>NUCLEOTIDE SEQUENCE [LARGE SCALE GENOMIC DNA]</scope>
    <source>
        <strain evidence="5">cv. CVL-1</strain>
        <tissue evidence="4">Whole seedling</tissue>
    </source>
</reference>
<comment type="caution">
    <text evidence="4">The sequence shown here is derived from an EMBL/GenBank/DDBJ whole genome shotgun (WGS) entry which is preliminary data.</text>
</comment>
<dbReference type="AlphaFoldDB" id="A0A1R3GUM1"/>
<dbReference type="EMBL" id="AWWV01013397">
    <property type="protein sequence ID" value="OMO61746.1"/>
    <property type="molecule type" value="Genomic_DNA"/>
</dbReference>
<proteinExistence type="predicted"/>
<sequence>MRPTPRKLPPKRKAAPIEKGKGKKKAAPSSQTPTLPPPIPIPPPCDDTPRFISKFAKKWYDDHCNNTFVVEKTIDPDIDAHYGVSMKFGILGWENVLQIKGKYYNELVLEFYANVKNRSDEKGLPIRSVVKGKDVEISIAKIDKLLNLTPKGEPVEFHLSQLKGNDTWNKDVAAKRFGVKPDEKLTYKTKFLDIPPRLVAYMLHFNMEPKASSRNELRTQDIFVMEKMFFGLDTLEGIPLSPFIIGAMWDVITSNNEDKAIVFPLIISRLLEEERVDVIGAREVFTTKSDILDARTMADFRYRKQGDWWVNQHLEEQAADMENANANGTEAIDEVKSELDRAVITSTSSRRVRPKNWHEFVDHFDERINALEAHSAQMATTLQSMMVMLQTALDRLPPPPQQ</sequence>
<dbReference type="Pfam" id="PF20167">
    <property type="entry name" value="Transposase_32"/>
    <property type="match status" value="1"/>
</dbReference>
<feature type="domain" description="Putative plant transposon protein" evidence="3">
    <location>
        <begin position="92"/>
        <end position="277"/>
    </location>
</feature>
<dbReference type="Proteomes" id="UP000188268">
    <property type="component" value="Unassembled WGS sequence"/>
</dbReference>
<evidence type="ECO:0000313" key="5">
    <source>
        <dbReference type="Proteomes" id="UP000188268"/>
    </source>
</evidence>
<name>A0A1R3GUM1_COCAP</name>
<keyword evidence="1" id="KW-0175">Coiled coil</keyword>
<protein>
    <recommendedName>
        <fullName evidence="3">Putative plant transposon protein domain-containing protein</fullName>
    </recommendedName>
</protein>
<feature type="coiled-coil region" evidence="1">
    <location>
        <begin position="311"/>
        <end position="338"/>
    </location>
</feature>
<accession>A0A1R3GUM1</accession>
<evidence type="ECO:0000259" key="3">
    <source>
        <dbReference type="Pfam" id="PF20167"/>
    </source>
</evidence>
<dbReference type="OrthoDB" id="848707at2759"/>
<evidence type="ECO:0000256" key="2">
    <source>
        <dbReference type="SAM" id="MobiDB-lite"/>
    </source>
</evidence>
<feature type="compositionally biased region" description="Basic residues" evidence="2">
    <location>
        <begin position="1"/>
        <end position="14"/>
    </location>
</feature>
<feature type="region of interest" description="Disordered" evidence="2">
    <location>
        <begin position="1"/>
        <end position="44"/>
    </location>
</feature>
<evidence type="ECO:0000256" key="1">
    <source>
        <dbReference type="SAM" id="Coils"/>
    </source>
</evidence>
<organism evidence="4 5">
    <name type="scientific">Corchorus capsularis</name>
    <name type="common">Jute</name>
    <dbReference type="NCBI Taxonomy" id="210143"/>
    <lineage>
        <taxon>Eukaryota</taxon>
        <taxon>Viridiplantae</taxon>
        <taxon>Streptophyta</taxon>
        <taxon>Embryophyta</taxon>
        <taxon>Tracheophyta</taxon>
        <taxon>Spermatophyta</taxon>
        <taxon>Magnoliopsida</taxon>
        <taxon>eudicotyledons</taxon>
        <taxon>Gunneridae</taxon>
        <taxon>Pentapetalae</taxon>
        <taxon>rosids</taxon>
        <taxon>malvids</taxon>
        <taxon>Malvales</taxon>
        <taxon>Malvaceae</taxon>
        <taxon>Grewioideae</taxon>
        <taxon>Apeibeae</taxon>
        <taxon>Corchorus</taxon>
    </lineage>
</organism>
<dbReference type="Gramene" id="OMO61746">
    <property type="protein sequence ID" value="OMO61746"/>
    <property type="gene ID" value="CCACVL1_23278"/>
</dbReference>
<dbReference type="InterPro" id="IPR046796">
    <property type="entry name" value="Transposase_32_dom"/>
</dbReference>
<keyword evidence="5" id="KW-1185">Reference proteome</keyword>